<evidence type="ECO:0000313" key="2">
    <source>
        <dbReference type="Proteomes" id="UP000184330"/>
    </source>
</evidence>
<dbReference type="OrthoDB" id="3545246at2759"/>
<evidence type="ECO:0000313" key="1">
    <source>
        <dbReference type="EMBL" id="CZR65830.1"/>
    </source>
</evidence>
<sequence>MRYISEKPQTSWHPLTMAPPKFTTKSVDSVAADAAHAELAKFVESRNPGVVDKKPDMALDFESYLKTPDLQKTNALVTDFLNNEGKRLAAEFLETKDARLVRSFVVLYCARQTRKWNTGLGEVTIILALGPLSCGNGLPKFENDPGKDLTSGDALLVGADTPHILDTNGGGGFALVSDWAA</sequence>
<gene>
    <name evidence="1" type="ORF">PAC_15730</name>
</gene>
<keyword evidence="2" id="KW-1185">Reference proteome</keyword>
<organism evidence="1 2">
    <name type="scientific">Phialocephala subalpina</name>
    <dbReference type="NCBI Taxonomy" id="576137"/>
    <lineage>
        <taxon>Eukaryota</taxon>
        <taxon>Fungi</taxon>
        <taxon>Dikarya</taxon>
        <taxon>Ascomycota</taxon>
        <taxon>Pezizomycotina</taxon>
        <taxon>Leotiomycetes</taxon>
        <taxon>Helotiales</taxon>
        <taxon>Mollisiaceae</taxon>
        <taxon>Phialocephala</taxon>
        <taxon>Phialocephala fortinii species complex</taxon>
    </lineage>
</organism>
<proteinExistence type="predicted"/>
<dbReference type="Proteomes" id="UP000184330">
    <property type="component" value="Unassembled WGS sequence"/>
</dbReference>
<name>A0A1L7XL93_9HELO</name>
<reference evidence="1 2" key="1">
    <citation type="submission" date="2016-03" db="EMBL/GenBank/DDBJ databases">
        <authorList>
            <person name="Ploux O."/>
        </authorList>
    </citation>
    <scope>NUCLEOTIDE SEQUENCE [LARGE SCALE GENOMIC DNA]</scope>
    <source>
        <strain evidence="1 2">UAMH 11012</strain>
    </source>
</reference>
<accession>A0A1L7XL93</accession>
<dbReference type="EMBL" id="FJOG01000033">
    <property type="protein sequence ID" value="CZR65830.1"/>
    <property type="molecule type" value="Genomic_DNA"/>
</dbReference>
<protein>
    <submittedName>
        <fullName evidence="1">Uncharacterized protein</fullName>
    </submittedName>
</protein>
<dbReference type="AlphaFoldDB" id="A0A1L7XL93"/>